<keyword evidence="2" id="KW-1185">Reference proteome</keyword>
<name>A0ACB9IK90_9ASTR</name>
<reference evidence="1 2" key="2">
    <citation type="journal article" date="2022" name="Mol. Ecol. Resour.">
        <title>The genomes of chicory, endive, great burdock and yacon provide insights into Asteraceae paleo-polyploidization history and plant inulin production.</title>
        <authorList>
            <person name="Fan W."/>
            <person name="Wang S."/>
            <person name="Wang H."/>
            <person name="Wang A."/>
            <person name="Jiang F."/>
            <person name="Liu H."/>
            <person name="Zhao H."/>
            <person name="Xu D."/>
            <person name="Zhang Y."/>
        </authorList>
    </citation>
    <scope>NUCLEOTIDE SEQUENCE [LARGE SCALE GENOMIC DNA]</scope>
    <source>
        <strain evidence="2">cv. Yunnan</strain>
        <tissue evidence="1">Leaves</tissue>
    </source>
</reference>
<reference evidence="2" key="1">
    <citation type="journal article" date="2022" name="Mol. Ecol. Resour.">
        <title>The genomes of chicory, endive, great burdock and yacon provide insights into Asteraceae palaeo-polyploidization history and plant inulin production.</title>
        <authorList>
            <person name="Fan W."/>
            <person name="Wang S."/>
            <person name="Wang H."/>
            <person name="Wang A."/>
            <person name="Jiang F."/>
            <person name="Liu H."/>
            <person name="Zhao H."/>
            <person name="Xu D."/>
            <person name="Zhang Y."/>
        </authorList>
    </citation>
    <scope>NUCLEOTIDE SEQUENCE [LARGE SCALE GENOMIC DNA]</scope>
    <source>
        <strain evidence="2">cv. Yunnan</strain>
    </source>
</reference>
<dbReference type="EMBL" id="CM042025">
    <property type="protein sequence ID" value="KAI3807895.1"/>
    <property type="molecule type" value="Genomic_DNA"/>
</dbReference>
<sequence>MVIASVFMIARCSSLFEYPHTALIVITFAGAMTSFLAATTGILQNDRKRVIAYSTCSQLGYMIFACGISNYAIGTLTTKEAKKAIHRKIWRRSLNSVVNKICKSVVPIWKRINRIANSIKTNPSKFGQLSLTDQLYYRKKKEVDRNEIRLSAIFDSDLILGDEVDWEEKSPFFEGNTELALSYPMGNFKVHPLAAQAVQYFLSSILVYRSFPAGQGACVTNWLDSSSKEVNGGQVCLWLEKKSNES</sequence>
<protein>
    <submittedName>
        <fullName evidence="1">Uncharacterized protein</fullName>
    </submittedName>
</protein>
<proteinExistence type="predicted"/>
<organism evidence="1 2">
    <name type="scientific">Smallanthus sonchifolius</name>
    <dbReference type="NCBI Taxonomy" id="185202"/>
    <lineage>
        <taxon>Eukaryota</taxon>
        <taxon>Viridiplantae</taxon>
        <taxon>Streptophyta</taxon>
        <taxon>Embryophyta</taxon>
        <taxon>Tracheophyta</taxon>
        <taxon>Spermatophyta</taxon>
        <taxon>Magnoliopsida</taxon>
        <taxon>eudicotyledons</taxon>
        <taxon>Gunneridae</taxon>
        <taxon>Pentapetalae</taxon>
        <taxon>asterids</taxon>
        <taxon>campanulids</taxon>
        <taxon>Asterales</taxon>
        <taxon>Asteraceae</taxon>
        <taxon>Asteroideae</taxon>
        <taxon>Heliantheae alliance</taxon>
        <taxon>Millerieae</taxon>
        <taxon>Smallanthus</taxon>
    </lineage>
</organism>
<gene>
    <name evidence="1" type="ORF">L1987_23831</name>
</gene>
<evidence type="ECO:0000313" key="2">
    <source>
        <dbReference type="Proteomes" id="UP001056120"/>
    </source>
</evidence>
<evidence type="ECO:0000313" key="1">
    <source>
        <dbReference type="EMBL" id="KAI3807895.1"/>
    </source>
</evidence>
<accession>A0ACB9IK90</accession>
<dbReference type="Proteomes" id="UP001056120">
    <property type="component" value="Linkage Group LG08"/>
</dbReference>
<comment type="caution">
    <text evidence="1">The sequence shown here is derived from an EMBL/GenBank/DDBJ whole genome shotgun (WGS) entry which is preliminary data.</text>
</comment>